<dbReference type="Proteomes" id="UP000729913">
    <property type="component" value="Unassembled WGS sequence"/>
</dbReference>
<evidence type="ECO:0000256" key="3">
    <source>
        <dbReference type="ARBA" id="ARBA00007357"/>
    </source>
</evidence>
<evidence type="ECO:0000256" key="8">
    <source>
        <dbReference type="ARBA" id="ARBA00023049"/>
    </source>
</evidence>
<keyword evidence="6" id="KW-0378">Hydrolase</keyword>
<comment type="similarity">
    <text evidence="3">Belongs to the peptidase M13 family.</text>
</comment>
<evidence type="ECO:0000256" key="1">
    <source>
        <dbReference type="ARBA" id="ARBA00001947"/>
    </source>
</evidence>
<feature type="domain" description="Peptidase M13 C-terminal" evidence="10">
    <location>
        <begin position="482"/>
        <end position="666"/>
    </location>
</feature>
<feature type="domain" description="Peptidase M13 N-terminal" evidence="11">
    <location>
        <begin position="46"/>
        <end position="413"/>
    </location>
</feature>
<evidence type="ECO:0000256" key="4">
    <source>
        <dbReference type="ARBA" id="ARBA00022670"/>
    </source>
</evidence>
<feature type="chain" id="PRO_5035325226" evidence="9">
    <location>
        <begin position="22"/>
        <end position="668"/>
    </location>
</feature>
<comment type="subcellular location">
    <subcellularLocation>
        <location evidence="2">Cell membrane</location>
        <topology evidence="2">Single-pass type II membrane protein</topology>
    </subcellularLocation>
</comment>
<feature type="signal peptide" evidence="9">
    <location>
        <begin position="1"/>
        <end position="21"/>
    </location>
</feature>
<name>A0A8J5USK2_9HYME</name>
<keyword evidence="9" id="KW-0732">Signal</keyword>
<dbReference type="InterPro" id="IPR008753">
    <property type="entry name" value="Peptidase_M13_N"/>
</dbReference>
<dbReference type="PROSITE" id="PS51885">
    <property type="entry name" value="NEPRILYSIN"/>
    <property type="match status" value="1"/>
</dbReference>
<organism evidence="12 13">
    <name type="scientific">Cotesia typhae</name>
    <dbReference type="NCBI Taxonomy" id="2053667"/>
    <lineage>
        <taxon>Eukaryota</taxon>
        <taxon>Metazoa</taxon>
        <taxon>Ecdysozoa</taxon>
        <taxon>Arthropoda</taxon>
        <taxon>Hexapoda</taxon>
        <taxon>Insecta</taxon>
        <taxon>Pterygota</taxon>
        <taxon>Neoptera</taxon>
        <taxon>Endopterygota</taxon>
        <taxon>Hymenoptera</taxon>
        <taxon>Apocrita</taxon>
        <taxon>Ichneumonoidea</taxon>
        <taxon>Braconidae</taxon>
        <taxon>Microgastrinae</taxon>
        <taxon>Cotesia</taxon>
    </lineage>
</organism>
<dbReference type="GO" id="GO:0046872">
    <property type="term" value="F:metal ion binding"/>
    <property type="evidence" value="ECO:0007669"/>
    <property type="project" value="UniProtKB-KW"/>
</dbReference>
<comment type="caution">
    <text evidence="12">The sequence shown here is derived from an EMBL/GenBank/DDBJ whole genome shotgun (WGS) entry which is preliminary data.</text>
</comment>
<dbReference type="PANTHER" id="PTHR11733">
    <property type="entry name" value="ZINC METALLOPROTEASE FAMILY M13 NEPRILYSIN-RELATED"/>
    <property type="match status" value="1"/>
</dbReference>
<dbReference type="InterPro" id="IPR018497">
    <property type="entry name" value="Peptidase_M13_C"/>
</dbReference>
<dbReference type="EMBL" id="JAAOIC020000072">
    <property type="protein sequence ID" value="KAG8033930.1"/>
    <property type="molecule type" value="Genomic_DNA"/>
</dbReference>
<evidence type="ECO:0000313" key="12">
    <source>
        <dbReference type="EMBL" id="KAG8033930.1"/>
    </source>
</evidence>
<accession>A0A8J5USK2</accession>
<proteinExistence type="inferred from homology"/>
<keyword evidence="13" id="KW-1185">Reference proteome</keyword>
<dbReference type="InterPro" id="IPR000718">
    <property type="entry name" value="Peptidase_M13"/>
</dbReference>
<evidence type="ECO:0000313" key="13">
    <source>
        <dbReference type="Proteomes" id="UP000729913"/>
    </source>
</evidence>
<dbReference type="OrthoDB" id="7673628at2759"/>
<dbReference type="PANTHER" id="PTHR11733:SF237">
    <property type="entry name" value="NEPRILYSIN-LIKE 4"/>
    <property type="match status" value="1"/>
</dbReference>
<reference evidence="12" key="1">
    <citation type="submission" date="2020-03" db="EMBL/GenBank/DDBJ databases">
        <authorList>
            <person name="Chebbi M.A."/>
            <person name="Drezen J.M."/>
        </authorList>
    </citation>
    <scope>NUCLEOTIDE SEQUENCE</scope>
    <source>
        <tissue evidence="12">Whole body</tissue>
    </source>
</reference>
<evidence type="ECO:0000259" key="10">
    <source>
        <dbReference type="Pfam" id="PF01431"/>
    </source>
</evidence>
<evidence type="ECO:0000256" key="5">
    <source>
        <dbReference type="ARBA" id="ARBA00022723"/>
    </source>
</evidence>
<sequence length="668" mass="77322">MIWVLTFLTVCAGSIPEVVEAAVCNSVTCYNEAERILKFRSITLKPCDNFFGTVCGRFKQPDWIKNHEMDPLMERIDAETLIKDMTSSSFKPYQFAEDLYKTCMDPNSLGEKDKFMVIEHLSTFLRSLVFKEDKPTEANFDWIGFTATAKKLGFTTNFFLDFKPNPTYDAQNSSLRYSIQMAPSYFDPLVNGNNATQREMYLQYITDVRQLMGEDVDQKHLKNMYDFECKLAEITVPESKYHTNDITVEDLQKRWPSINWKRLIDEVLMPFADPNEKPVITIWNDAALTKFEKLMKETPGLVYAHYAIWKATQFGAPFLTKGIREAHKAFHNQLGHPAKPRKIVCEEAVKKYAQYAIQDMFLTKHKKSVEIIEVMTEAIKKEMVKIIEESKILDNEDKQEGIDILEDMPVTIGPSSNLTDSKKLEKFYEGVEVFKDNYLKTILSLNVFIAKKEYSNAIHKEFFQYLVKRIHVPGLPDNYAGHLYIPLNMIQSETFNVDRPMYMNYGAAGAFIAREMFKSLDHLGRHWLDNGTELANDHLDCFRNQTAKISEPNLKNAIRQHTERDYISYNVGFRAVYAAYQNFVKKSGVEPMLPRLDYSQETVFWMSFLLPVCFANAEPNQLRAYGEPRLTMFEYMIMGIFANVPQISTHFGCRIGSNMNPKNKCSWL</sequence>
<dbReference type="AlphaFoldDB" id="A0A8J5USK2"/>
<evidence type="ECO:0000259" key="11">
    <source>
        <dbReference type="Pfam" id="PF05649"/>
    </source>
</evidence>
<comment type="cofactor">
    <cofactor evidence="1">
        <name>Zn(2+)</name>
        <dbReference type="ChEBI" id="CHEBI:29105"/>
    </cofactor>
</comment>
<dbReference type="Pfam" id="PF01431">
    <property type="entry name" value="Peptidase_M13"/>
    <property type="match status" value="1"/>
</dbReference>
<evidence type="ECO:0000256" key="2">
    <source>
        <dbReference type="ARBA" id="ARBA00004401"/>
    </source>
</evidence>
<evidence type="ECO:0000256" key="9">
    <source>
        <dbReference type="SAM" id="SignalP"/>
    </source>
</evidence>
<protein>
    <submittedName>
        <fullName evidence="12">Uncharacterized protein</fullName>
    </submittedName>
</protein>
<gene>
    <name evidence="12" type="ORF">G9C98_008411</name>
</gene>
<dbReference type="GO" id="GO:0004222">
    <property type="term" value="F:metalloendopeptidase activity"/>
    <property type="evidence" value="ECO:0007669"/>
    <property type="project" value="InterPro"/>
</dbReference>
<keyword evidence="5" id="KW-0479">Metal-binding</keyword>
<dbReference type="GO" id="GO:0016485">
    <property type="term" value="P:protein processing"/>
    <property type="evidence" value="ECO:0007669"/>
    <property type="project" value="TreeGrafter"/>
</dbReference>
<dbReference type="GO" id="GO:0005886">
    <property type="term" value="C:plasma membrane"/>
    <property type="evidence" value="ECO:0007669"/>
    <property type="project" value="UniProtKB-SubCell"/>
</dbReference>
<keyword evidence="4" id="KW-0645">Protease</keyword>
<reference evidence="12" key="2">
    <citation type="submission" date="2021-04" db="EMBL/GenBank/DDBJ databases">
        <title>Genome-wide patterns of bracovirus chromosomal integration into multiple host tissues during parasitism.</title>
        <authorList>
            <person name="Chebbi M.A.C."/>
        </authorList>
    </citation>
    <scope>NUCLEOTIDE SEQUENCE</scope>
    <source>
        <tissue evidence="12">Whole body</tissue>
    </source>
</reference>
<keyword evidence="7" id="KW-0862">Zinc</keyword>
<evidence type="ECO:0000256" key="7">
    <source>
        <dbReference type="ARBA" id="ARBA00022833"/>
    </source>
</evidence>
<evidence type="ECO:0000256" key="6">
    <source>
        <dbReference type="ARBA" id="ARBA00022801"/>
    </source>
</evidence>
<dbReference type="Pfam" id="PF05649">
    <property type="entry name" value="Peptidase_M13_N"/>
    <property type="match status" value="1"/>
</dbReference>
<keyword evidence="8" id="KW-0482">Metalloprotease</keyword>